<gene>
    <name evidence="2" type="ORF">SAMN05192533_11721</name>
</gene>
<proteinExistence type="predicted"/>
<evidence type="ECO:0000313" key="2">
    <source>
        <dbReference type="EMBL" id="SEN66838.1"/>
    </source>
</evidence>
<dbReference type="OrthoDB" id="9800061at2"/>
<dbReference type="SUPFAM" id="SSF56281">
    <property type="entry name" value="Metallo-hydrolase/oxidoreductase"/>
    <property type="match status" value="1"/>
</dbReference>
<dbReference type="Pfam" id="PF12706">
    <property type="entry name" value="Lactamase_B_2"/>
    <property type="match status" value="1"/>
</dbReference>
<sequence length="283" mass="31822">MRNVYKSGDALVKEMNETRIQEDSIAFWHLGQAGIVIKGSQDDGMICIDPYLTRSIEEEDPETEFKRAFPPVVEPGMLGNVDAVLVTHAHGDHLDLPTLEGIAKVASHTRFAVPAPDVPLVEDLATGDKLIAARDQESLFIKGFKITPVPAAHTEYDFDEDGNHRLLGYFIEGNGIRIYHSGDTVVTPELIEQVKAFKPHLAFLPINGGDHFRTSRGIIGNMSFREAVDFTVAVGADLMIPIHYDLFPNNRENPAYMVDYLFHQYPFQKFHMMVPGERFIYHK</sequence>
<organism evidence="2 3">
    <name type="scientific">Mesobacillus persicus</name>
    <dbReference type="NCBI Taxonomy" id="930146"/>
    <lineage>
        <taxon>Bacteria</taxon>
        <taxon>Bacillati</taxon>
        <taxon>Bacillota</taxon>
        <taxon>Bacilli</taxon>
        <taxon>Bacillales</taxon>
        <taxon>Bacillaceae</taxon>
        <taxon>Mesobacillus</taxon>
    </lineage>
</organism>
<feature type="domain" description="Metallo-beta-lactamase" evidence="1">
    <location>
        <begin position="65"/>
        <end position="244"/>
    </location>
</feature>
<name>A0A1H8IGN5_9BACI</name>
<dbReference type="Gene3D" id="3.60.15.10">
    <property type="entry name" value="Ribonuclease Z/Hydroxyacylglutathione hydrolase-like"/>
    <property type="match status" value="1"/>
</dbReference>
<evidence type="ECO:0000259" key="1">
    <source>
        <dbReference type="Pfam" id="PF12706"/>
    </source>
</evidence>
<evidence type="ECO:0000313" key="3">
    <source>
        <dbReference type="Proteomes" id="UP000198553"/>
    </source>
</evidence>
<dbReference type="Proteomes" id="UP000198553">
    <property type="component" value="Unassembled WGS sequence"/>
</dbReference>
<dbReference type="InterPro" id="IPR001279">
    <property type="entry name" value="Metallo-B-lactamas"/>
</dbReference>
<keyword evidence="3" id="KW-1185">Reference proteome</keyword>
<dbReference type="STRING" id="930146.SAMN05192533_11721"/>
<dbReference type="InterPro" id="IPR036866">
    <property type="entry name" value="RibonucZ/Hydroxyglut_hydro"/>
</dbReference>
<dbReference type="InterPro" id="IPR050114">
    <property type="entry name" value="UPF0173_UPF0282_UlaG_hydrolase"/>
</dbReference>
<dbReference type="AlphaFoldDB" id="A0A1H8IGN5"/>
<accession>A0A1H8IGN5</accession>
<protein>
    <submittedName>
        <fullName evidence="2">L-ascorbate metabolism protein UlaG, beta-lactamase superfamily</fullName>
    </submittedName>
</protein>
<dbReference type="RefSeq" id="WP_090749346.1">
    <property type="nucleotide sequence ID" value="NZ_FOBW01000017.1"/>
</dbReference>
<dbReference type="PANTHER" id="PTHR43546">
    <property type="entry name" value="UPF0173 METAL-DEPENDENT HYDROLASE MJ1163-RELATED"/>
    <property type="match status" value="1"/>
</dbReference>
<dbReference type="EMBL" id="FOBW01000017">
    <property type="protein sequence ID" value="SEN66838.1"/>
    <property type="molecule type" value="Genomic_DNA"/>
</dbReference>
<reference evidence="3" key="1">
    <citation type="submission" date="2016-10" db="EMBL/GenBank/DDBJ databases">
        <authorList>
            <person name="Varghese N."/>
            <person name="Submissions S."/>
        </authorList>
    </citation>
    <scope>NUCLEOTIDE SEQUENCE [LARGE SCALE GENOMIC DNA]</scope>
    <source>
        <strain evidence="3">B48,IBRC-M 10115,DSM 25386,CECT 8001</strain>
    </source>
</reference>